<sequence length="365" mass="40174">MLILVMKEEISDRVLPEPDNCEMGIFTCSIGLMGSTAVNKNSSYMDSESDPSKYVQNTDQYGFEVCDEFLSQNDESVKHTAMVNEEIALPDLESVSSETDLSDHSDSDMFSYVSRLSLQPVEAHALPSSSIYSVQHTEPVFSVQSKLQSILVKLCFQLITILSHGVGISAHASDKPSEVCSGYPLLPAVPQIDLAKMPPLAPLPPAQWRLGRTQLNAFLPSDRDSVHNTFGLFPPMFPLKVSNDTEKGSPVSTDDLLSPVPVLQPLAVKDEDLQRNYQNLLGNTAQSDEASMQMPLTSNDGRSNLPTSDSTSLATGISLFRWLAFRFNESEIGKTCREASIDCIVRQIWQLEPPDSLGMVPTIWL</sequence>
<proteinExistence type="predicted"/>
<evidence type="ECO:0000313" key="3">
    <source>
        <dbReference type="Proteomes" id="UP001237642"/>
    </source>
</evidence>
<dbReference type="AlphaFoldDB" id="A0AAD8GN41"/>
<reference evidence="2" key="1">
    <citation type="submission" date="2023-02" db="EMBL/GenBank/DDBJ databases">
        <title>Genome of toxic invasive species Heracleum sosnowskyi carries increased number of genes despite the absence of recent whole-genome duplications.</title>
        <authorList>
            <person name="Schelkunov M."/>
            <person name="Shtratnikova V."/>
            <person name="Makarenko M."/>
            <person name="Klepikova A."/>
            <person name="Omelchenko D."/>
            <person name="Novikova G."/>
            <person name="Obukhova E."/>
            <person name="Bogdanov V."/>
            <person name="Penin A."/>
            <person name="Logacheva M."/>
        </authorList>
    </citation>
    <scope>NUCLEOTIDE SEQUENCE</scope>
    <source>
        <strain evidence="2">Hsosn_3</strain>
        <tissue evidence="2">Leaf</tissue>
    </source>
</reference>
<gene>
    <name evidence="2" type="ORF">POM88_054248</name>
</gene>
<evidence type="ECO:0000313" key="2">
    <source>
        <dbReference type="EMBL" id="KAK1351561.1"/>
    </source>
</evidence>
<accession>A0AAD8GN41</accession>
<evidence type="ECO:0000256" key="1">
    <source>
        <dbReference type="SAM" id="MobiDB-lite"/>
    </source>
</evidence>
<keyword evidence="3" id="KW-1185">Reference proteome</keyword>
<protein>
    <submittedName>
        <fullName evidence="2">Uncharacterized protein</fullName>
    </submittedName>
</protein>
<comment type="caution">
    <text evidence="2">The sequence shown here is derived from an EMBL/GenBank/DDBJ whole genome shotgun (WGS) entry which is preliminary data.</text>
</comment>
<organism evidence="2 3">
    <name type="scientific">Heracleum sosnowskyi</name>
    <dbReference type="NCBI Taxonomy" id="360622"/>
    <lineage>
        <taxon>Eukaryota</taxon>
        <taxon>Viridiplantae</taxon>
        <taxon>Streptophyta</taxon>
        <taxon>Embryophyta</taxon>
        <taxon>Tracheophyta</taxon>
        <taxon>Spermatophyta</taxon>
        <taxon>Magnoliopsida</taxon>
        <taxon>eudicotyledons</taxon>
        <taxon>Gunneridae</taxon>
        <taxon>Pentapetalae</taxon>
        <taxon>asterids</taxon>
        <taxon>campanulids</taxon>
        <taxon>Apiales</taxon>
        <taxon>Apiaceae</taxon>
        <taxon>Apioideae</taxon>
        <taxon>apioid superclade</taxon>
        <taxon>Tordylieae</taxon>
        <taxon>Tordyliinae</taxon>
        <taxon>Heracleum</taxon>
    </lineage>
</organism>
<name>A0AAD8GN41_9APIA</name>
<dbReference type="EMBL" id="JAUIZM010000031">
    <property type="protein sequence ID" value="KAK1351561.1"/>
    <property type="molecule type" value="Genomic_DNA"/>
</dbReference>
<dbReference type="Proteomes" id="UP001237642">
    <property type="component" value="Unassembled WGS sequence"/>
</dbReference>
<feature type="region of interest" description="Disordered" evidence="1">
    <location>
        <begin position="283"/>
        <end position="309"/>
    </location>
</feature>
<reference evidence="2" key="2">
    <citation type="submission" date="2023-05" db="EMBL/GenBank/DDBJ databases">
        <authorList>
            <person name="Schelkunov M.I."/>
        </authorList>
    </citation>
    <scope>NUCLEOTIDE SEQUENCE</scope>
    <source>
        <strain evidence="2">Hsosn_3</strain>
        <tissue evidence="2">Leaf</tissue>
    </source>
</reference>